<dbReference type="Gene3D" id="1.10.10.10">
    <property type="entry name" value="Winged helix-like DNA-binding domain superfamily/Winged helix DNA-binding domain"/>
    <property type="match status" value="1"/>
</dbReference>
<keyword evidence="2 6" id="KW-0238">DNA-binding</keyword>
<accession>A0A068QSJ4</accession>
<proteinExistence type="predicted"/>
<dbReference type="Proteomes" id="UP000324170">
    <property type="component" value="Unassembled WGS sequence"/>
</dbReference>
<keyword evidence="1" id="KW-0805">Transcription regulation</keyword>
<protein>
    <submittedName>
        <fullName evidence="6">DNA-binding FadR family transcriptional regulator</fullName>
    </submittedName>
    <submittedName>
        <fullName evidence="5">Regulatory protein, gntr</fullName>
    </submittedName>
</protein>
<dbReference type="PROSITE" id="PS50949">
    <property type="entry name" value="HTH_GNTR"/>
    <property type="match status" value="1"/>
</dbReference>
<evidence type="ECO:0000313" key="7">
    <source>
        <dbReference type="Proteomes" id="UP000032721"/>
    </source>
</evidence>
<dbReference type="EMBL" id="VNHN01000068">
    <property type="protein sequence ID" value="TYO99765.1"/>
    <property type="molecule type" value="Genomic_DNA"/>
</dbReference>
<dbReference type="Pfam" id="PF07729">
    <property type="entry name" value="FCD"/>
    <property type="match status" value="1"/>
</dbReference>
<sequence>MTAYSIIYAPLDQATRTEQVVERLSNAIISGILQTDEQLPNENALSRLLGVSPVTVRDALNTLRARQLIDTRRGRHGGSFVCQVSVETMRKYHPLRLMASGELADFSEFHCAVIGHSARLAAQRSTPGELSKLGQLIDSFAAATQPDARIQTDMRCLLTLASQSQSARLANQELEIQAEWTPLIVLLYREDAIHREVAAIWRSLLAALYTGDDLACYQLAQKMITQITDHLLECKLRVDTDTSFLQGSDHE</sequence>
<dbReference type="SUPFAM" id="SSF46785">
    <property type="entry name" value="Winged helix' DNA-binding domain"/>
    <property type="match status" value="1"/>
</dbReference>
<dbReference type="EMBL" id="FO704550">
    <property type="protein sequence ID" value="CDG17621.1"/>
    <property type="molecule type" value="Genomic_DNA"/>
</dbReference>
<dbReference type="GO" id="GO:0003677">
    <property type="term" value="F:DNA binding"/>
    <property type="evidence" value="ECO:0007669"/>
    <property type="project" value="UniProtKB-KW"/>
</dbReference>
<dbReference type="OrthoDB" id="9784718at2"/>
<dbReference type="InterPro" id="IPR036390">
    <property type="entry name" value="WH_DNA-bd_sf"/>
</dbReference>
<dbReference type="GO" id="GO:0003700">
    <property type="term" value="F:DNA-binding transcription factor activity"/>
    <property type="evidence" value="ECO:0007669"/>
    <property type="project" value="InterPro"/>
</dbReference>
<dbReference type="InterPro" id="IPR036388">
    <property type="entry name" value="WH-like_DNA-bd_sf"/>
</dbReference>
<dbReference type="InterPro" id="IPR011711">
    <property type="entry name" value="GntR_C"/>
</dbReference>
<dbReference type="Proteomes" id="UP000032721">
    <property type="component" value="Chromosome"/>
</dbReference>
<evidence type="ECO:0000313" key="5">
    <source>
        <dbReference type="EMBL" id="CDG17621.1"/>
    </source>
</evidence>
<keyword evidence="8" id="KW-1185">Reference proteome</keyword>
<evidence type="ECO:0000313" key="8">
    <source>
        <dbReference type="Proteomes" id="UP000324170"/>
    </source>
</evidence>
<dbReference type="Pfam" id="PF00392">
    <property type="entry name" value="GntR"/>
    <property type="match status" value="1"/>
</dbReference>
<evidence type="ECO:0000259" key="4">
    <source>
        <dbReference type="PROSITE" id="PS50949"/>
    </source>
</evidence>
<gene>
    <name evidence="6" type="ORF">LY16_03094</name>
    <name evidence="5" type="ORF">XDD1_1922</name>
</gene>
<dbReference type="CDD" id="cd07377">
    <property type="entry name" value="WHTH_GntR"/>
    <property type="match status" value="1"/>
</dbReference>
<evidence type="ECO:0000256" key="3">
    <source>
        <dbReference type="ARBA" id="ARBA00023163"/>
    </source>
</evidence>
<evidence type="ECO:0000256" key="2">
    <source>
        <dbReference type="ARBA" id="ARBA00023125"/>
    </source>
</evidence>
<dbReference type="InterPro" id="IPR008920">
    <property type="entry name" value="TF_FadR/GntR_C"/>
</dbReference>
<dbReference type="RefSeq" id="WP_045970466.1">
    <property type="nucleotide sequence ID" value="NZ_CAWMED010000001.1"/>
</dbReference>
<organism evidence="5 7">
    <name type="scientific">Xenorhabdus doucetiae</name>
    <dbReference type="NCBI Taxonomy" id="351671"/>
    <lineage>
        <taxon>Bacteria</taxon>
        <taxon>Pseudomonadati</taxon>
        <taxon>Pseudomonadota</taxon>
        <taxon>Gammaproteobacteria</taxon>
        <taxon>Enterobacterales</taxon>
        <taxon>Morganellaceae</taxon>
        <taxon>Xenorhabdus</taxon>
    </lineage>
</organism>
<evidence type="ECO:0000313" key="6">
    <source>
        <dbReference type="EMBL" id="TYO99765.1"/>
    </source>
</evidence>
<dbReference type="STRING" id="351671.XDD1_1922"/>
<dbReference type="AlphaFoldDB" id="A0A068QSJ4"/>
<keyword evidence="3" id="KW-0804">Transcription</keyword>
<dbReference type="PANTHER" id="PTHR43537">
    <property type="entry name" value="TRANSCRIPTIONAL REGULATOR, GNTR FAMILY"/>
    <property type="match status" value="1"/>
</dbReference>
<feature type="domain" description="HTH gntR-type" evidence="4">
    <location>
        <begin position="14"/>
        <end position="84"/>
    </location>
</feature>
<dbReference type="KEGG" id="xdo:XDD1_1922"/>
<dbReference type="Gene3D" id="1.20.120.530">
    <property type="entry name" value="GntR ligand-binding domain-like"/>
    <property type="match status" value="1"/>
</dbReference>
<dbReference type="PANTHER" id="PTHR43537:SF5">
    <property type="entry name" value="UXU OPERON TRANSCRIPTIONAL REGULATOR"/>
    <property type="match status" value="1"/>
</dbReference>
<dbReference type="SMART" id="SM00345">
    <property type="entry name" value="HTH_GNTR"/>
    <property type="match status" value="1"/>
</dbReference>
<name>A0A068QSJ4_9GAMM</name>
<reference evidence="6 8" key="2">
    <citation type="submission" date="2019-07" db="EMBL/GenBank/DDBJ databases">
        <title>Genomic Encyclopedia of Type Strains, Phase I: the one thousand microbial genomes (KMG-I) project.</title>
        <authorList>
            <person name="Kyrpides N."/>
        </authorList>
    </citation>
    <scope>NUCLEOTIDE SEQUENCE [LARGE SCALE GENOMIC DNA]</scope>
    <source>
        <strain evidence="6 8">DSM 17909</strain>
    </source>
</reference>
<reference evidence="5 7" key="1">
    <citation type="submission" date="2013-07" db="EMBL/GenBank/DDBJ databases">
        <authorList>
            <person name="Genoscope - CEA"/>
        </authorList>
    </citation>
    <scope>NUCLEOTIDE SEQUENCE [LARGE SCALE GENOMIC DNA]</scope>
    <source>
        <strain evidence="5">FRM16</strain>
        <strain evidence="7">FRM16 / DSM 17909</strain>
    </source>
</reference>
<evidence type="ECO:0000256" key="1">
    <source>
        <dbReference type="ARBA" id="ARBA00023015"/>
    </source>
</evidence>
<dbReference type="HOGENOM" id="CLU_017584_9_0_6"/>
<dbReference type="InterPro" id="IPR000524">
    <property type="entry name" value="Tscrpt_reg_HTH_GntR"/>
</dbReference>
<dbReference type="SUPFAM" id="SSF48008">
    <property type="entry name" value="GntR ligand-binding domain-like"/>
    <property type="match status" value="1"/>
</dbReference>
<dbReference type="SMART" id="SM00895">
    <property type="entry name" value="FCD"/>
    <property type="match status" value="1"/>
</dbReference>